<dbReference type="RefSeq" id="WP_264945865.1">
    <property type="nucleotide sequence ID" value="NZ_JAPDRA010000010.1"/>
</dbReference>
<proteinExistence type="predicted"/>
<gene>
    <name evidence="1" type="ORF">ACFQ1E_17015</name>
</gene>
<name>A0ABW3HB66_9SPHN</name>
<sequence>MISLVLAAILAPVMPQEAPAPEDPPKRIRNIILFGEETCPASTDPDEIVVCAKGGDSPYRIPKEFRDQPSDRPDGVAWGRRAEIIEEVNRVGLPNSCSPVGSGGQTGCTRSMIEQWARERLERRVREANIP</sequence>
<reference evidence="2" key="1">
    <citation type="journal article" date="2019" name="Int. J. Syst. Evol. Microbiol.">
        <title>The Global Catalogue of Microorganisms (GCM) 10K type strain sequencing project: providing services to taxonomists for standard genome sequencing and annotation.</title>
        <authorList>
            <consortium name="The Broad Institute Genomics Platform"/>
            <consortium name="The Broad Institute Genome Sequencing Center for Infectious Disease"/>
            <person name="Wu L."/>
            <person name="Ma J."/>
        </authorList>
    </citation>
    <scope>NUCLEOTIDE SEQUENCE [LARGE SCALE GENOMIC DNA]</scope>
    <source>
        <strain evidence="2">CCUG 62982</strain>
    </source>
</reference>
<organism evidence="1 2">
    <name type="scientific">Sphingomonas canadensis</name>
    <dbReference type="NCBI Taxonomy" id="1219257"/>
    <lineage>
        <taxon>Bacteria</taxon>
        <taxon>Pseudomonadati</taxon>
        <taxon>Pseudomonadota</taxon>
        <taxon>Alphaproteobacteria</taxon>
        <taxon>Sphingomonadales</taxon>
        <taxon>Sphingomonadaceae</taxon>
        <taxon>Sphingomonas</taxon>
    </lineage>
</organism>
<comment type="caution">
    <text evidence="1">The sequence shown here is derived from an EMBL/GenBank/DDBJ whole genome shotgun (WGS) entry which is preliminary data.</text>
</comment>
<dbReference type="Proteomes" id="UP001596977">
    <property type="component" value="Unassembled WGS sequence"/>
</dbReference>
<accession>A0ABW3HB66</accession>
<keyword evidence="2" id="KW-1185">Reference proteome</keyword>
<evidence type="ECO:0000313" key="2">
    <source>
        <dbReference type="Proteomes" id="UP001596977"/>
    </source>
</evidence>
<protein>
    <submittedName>
        <fullName evidence="1">Uncharacterized protein</fullName>
    </submittedName>
</protein>
<dbReference type="EMBL" id="JBHTJG010000010">
    <property type="protein sequence ID" value="MFD0948047.1"/>
    <property type="molecule type" value="Genomic_DNA"/>
</dbReference>
<evidence type="ECO:0000313" key="1">
    <source>
        <dbReference type="EMBL" id="MFD0948047.1"/>
    </source>
</evidence>